<feature type="transmembrane region" description="Helical" evidence="1">
    <location>
        <begin position="382"/>
        <end position="403"/>
    </location>
</feature>
<evidence type="ECO:0000313" key="3">
    <source>
        <dbReference type="EMBL" id="QNO43162.1"/>
    </source>
</evidence>
<feature type="transmembrane region" description="Helical" evidence="1">
    <location>
        <begin position="500"/>
        <end position="523"/>
    </location>
</feature>
<feature type="transmembrane region" description="Helical" evidence="1">
    <location>
        <begin position="342"/>
        <end position="362"/>
    </location>
</feature>
<keyword evidence="1" id="KW-0812">Transmembrane</keyword>
<reference evidence="4" key="1">
    <citation type="submission" date="2020-06" db="EMBL/GenBank/DDBJ databases">
        <title>Unique genomic features of the anaerobic methanotrophic archaea.</title>
        <authorList>
            <person name="Chadwick G.L."/>
            <person name="Skennerton C.T."/>
            <person name="Laso-Perez R."/>
            <person name="Leu A.O."/>
            <person name="Speth D.R."/>
            <person name="Yu H."/>
            <person name="Morgan-Lang C."/>
            <person name="Hatzenpichler R."/>
            <person name="Goudeau D."/>
            <person name="Malmstrom R."/>
            <person name="Brazelton W.J."/>
            <person name="Woyke T."/>
            <person name="Hallam S.J."/>
            <person name="Tyson G.W."/>
            <person name="Wegener G."/>
            <person name="Boetius A."/>
            <person name="Orphan V."/>
        </authorList>
    </citation>
    <scope>NUCLEOTIDE SEQUENCE</scope>
</reference>
<protein>
    <recommendedName>
        <fullName evidence="5">Glycosyltransferase RgtA/B/C/D-like domain-containing protein</fullName>
    </recommendedName>
</protein>
<feature type="transmembrane region" description="Helical" evidence="1">
    <location>
        <begin position="267"/>
        <end position="285"/>
    </location>
</feature>
<dbReference type="AlphaFoldDB" id="A0A7G9YC79"/>
<dbReference type="NCBIfam" id="TIGR03662">
    <property type="entry name" value="Chlor_Arch_YYY"/>
    <property type="match status" value="1"/>
</dbReference>
<dbReference type="PANTHER" id="PTHR10790:SF51">
    <property type="entry name" value="TETRATRICOPEPTIDE REPEAT PROTEIN"/>
    <property type="match status" value="1"/>
</dbReference>
<feature type="transmembrane region" description="Helical" evidence="1">
    <location>
        <begin position="91"/>
        <end position="110"/>
    </location>
</feature>
<feature type="transmembrane region" description="Helical" evidence="1">
    <location>
        <begin position="230"/>
        <end position="247"/>
    </location>
</feature>
<feature type="transmembrane region" description="Helical" evidence="1">
    <location>
        <begin position="34"/>
        <end position="53"/>
    </location>
</feature>
<keyword evidence="1" id="KW-0472">Membrane</keyword>
<dbReference type="EMBL" id="MT630794">
    <property type="protein sequence ID" value="QNO43162.1"/>
    <property type="molecule type" value="Genomic_DNA"/>
</dbReference>
<organism evidence="4">
    <name type="scientific">Candidatus Methanogaster sp. ANME-2c ERB4</name>
    <dbReference type="NCBI Taxonomy" id="2759911"/>
    <lineage>
        <taxon>Archaea</taxon>
        <taxon>Methanobacteriati</taxon>
        <taxon>Methanobacteriota</taxon>
        <taxon>Stenosarchaea group</taxon>
        <taxon>Methanomicrobia</taxon>
        <taxon>Methanosarcinales</taxon>
        <taxon>ANME-2 cluster</taxon>
        <taxon>Candidatus Methanogasteraceae</taxon>
        <taxon>Candidatus Methanogaster</taxon>
    </lineage>
</organism>
<dbReference type="EMBL" id="MT631136">
    <property type="protein sequence ID" value="QNO45613.1"/>
    <property type="molecule type" value="Genomic_DNA"/>
</dbReference>
<sequence>MLIETVVWYVLVLAIGIITFPIVSMVCKNLADHGYCVSKVAGLLLLAYITWILSYPLSFNRSAILIAVAAIMVASLLCIKSMPRVKKEIIIGNEVLFLIVFMIFLVMRAHNPEITDFGEKYMDFAFLNAVMRSSHFPPHDPWFSGGLLDFYYYFGYLIVATLSKLSGVPATIAYNLGLVSFSALAASAAFGIGYNLTKKVGPGIWAVVFVVFIANPSIVFNLAERLLHPPIVIHAQMFGCWASTRIIPNTINEFPYFSFIFGDMHPHVISIPFQLLALTLILNTCKYKHKPTNRETAAEMILLALAIGALFLINAWDYPAYLFLFIIAVLIRQYYIARIRDALMPIMVVSILSILLYAPFYMDFQGTGASGIGIGIVQQQTSLLNFVEIFALFLFLMFSFLFLHSNFDRRYTIALIPITLLSLLIFQTLLIIIPMILLCVHLFRYGIKEVERTEREEEAEKTENSRFVLILILTGALLALFCEVFYLDDNLGAPNERMNTVFKLYLQIWILWGIASGYCIYPIKSVLKRISHTVGTGWKVLFCILLISCCIYPFTATSELIGFHHNPPTLNGIAYLDRSDGADRGDYLAIMWIRREIAGTPVIVEAPGNCYSTDSRISAFTGLPAIIGWRGHELMWRGQDSWCKISTRIDAVNTIYGTQSTQLAIDLLNKYNISYIYIGSTERARYGRGVDKFEDEDYFECVYLGRSRIYRVKRCS</sequence>
<gene>
    <name evidence="4" type="ORF">JMABOEBK_00010</name>
    <name evidence="3" type="ORF">OODLAJBE_00004</name>
    <name evidence="2" type="ORF">OONBJFFA_00010</name>
</gene>
<dbReference type="InterPro" id="IPR018746">
    <property type="entry name" value="DUF2298"/>
</dbReference>
<feature type="transmembrane region" description="Helical" evidence="1">
    <location>
        <begin position="172"/>
        <end position="192"/>
    </location>
</feature>
<dbReference type="PANTHER" id="PTHR10790">
    <property type="entry name" value="TPR-DOMAIN CONTAINING PROTEIN"/>
    <property type="match status" value="1"/>
</dbReference>
<feature type="transmembrane region" description="Helical" evidence="1">
    <location>
        <begin position="467"/>
        <end position="488"/>
    </location>
</feature>
<accession>A0A7G9YC79</accession>
<evidence type="ECO:0000256" key="1">
    <source>
        <dbReference type="SAM" id="Phobius"/>
    </source>
</evidence>
<feature type="transmembrane region" description="Helical" evidence="1">
    <location>
        <begin position="535"/>
        <end position="554"/>
    </location>
</feature>
<proteinExistence type="predicted"/>
<evidence type="ECO:0008006" key="5">
    <source>
        <dbReference type="Google" id="ProtNLM"/>
    </source>
</evidence>
<evidence type="ECO:0000313" key="2">
    <source>
        <dbReference type="EMBL" id="QNO42195.1"/>
    </source>
</evidence>
<evidence type="ECO:0000313" key="4">
    <source>
        <dbReference type="EMBL" id="QNO45613.1"/>
    </source>
</evidence>
<name>A0A7G9YC79_9EURY</name>
<feature type="transmembrane region" description="Helical" evidence="1">
    <location>
        <begin position="6"/>
        <end position="27"/>
    </location>
</feature>
<dbReference type="Pfam" id="PF10060">
    <property type="entry name" value="DUF2298"/>
    <property type="match status" value="1"/>
</dbReference>
<feature type="transmembrane region" description="Helical" evidence="1">
    <location>
        <begin position="204"/>
        <end position="223"/>
    </location>
</feature>
<feature type="transmembrane region" description="Helical" evidence="1">
    <location>
        <begin position="415"/>
        <end position="447"/>
    </location>
</feature>
<feature type="transmembrane region" description="Helical" evidence="1">
    <location>
        <begin position="142"/>
        <end position="160"/>
    </location>
</feature>
<feature type="transmembrane region" description="Helical" evidence="1">
    <location>
        <begin position="59"/>
        <end position="79"/>
    </location>
</feature>
<dbReference type="EMBL" id="MT630718">
    <property type="protein sequence ID" value="QNO42195.1"/>
    <property type="molecule type" value="Genomic_DNA"/>
</dbReference>
<keyword evidence="1" id="KW-1133">Transmembrane helix</keyword>